<feature type="non-terminal residue" evidence="1">
    <location>
        <position position="1"/>
    </location>
</feature>
<evidence type="ECO:0000313" key="1">
    <source>
        <dbReference type="EMBL" id="KWZ82332.1"/>
    </source>
</evidence>
<dbReference type="EMBL" id="LRPN01000060">
    <property type="protein sequence ID" value="KWZ82332.1"/>
    <property type="molecule type" value="Genomic_DNA"/>
</dbReference>
<sequence>LNLVEKNLTHTFLHLLVANDRFYVKIVQYGRNGAIIFSQVMLCSAM</sequence>
<organism evidence="1 2">
    <name type="scientific">Heyndrickxia coagulans</name>
    <name type="common">Weizmannia coagulans</name>
    <dbReference type="NCBI Taxonomy" id="1398"/>
    <lineage>
        <taxon>Bacteria</taxon>
        <taxon>Bacillati</taxon>
        <taxon>Bacillota</taxon>
        <taxon>Bacilli</taxon>
        <taxon>Bacillales</taxon>
        <taxon>Bacillaceae</taxon>
        <taxon>Heyndrickxia</taxon>
    </lineage>
</organism>
<dbReference type="Proteomes" id="UP000070376">
    <property type="component" value="Unassembled WGS sequence"/>
</dbReference>
<evidence type="ECO:0000313" key="2">
    <source>
        <dbReference type="Proteomes" id="UP000070376"/>
    </source>
</evidence>
<comment type="caution">
    <text evidence="1">The sequence shown here is derived from an EMBL/GenBank/DDBJ whole genome shotgun (WGS) entry which is preliminary data.</text>
</comment>
<accession>A0A133KS13</accession>
<dbReference type="PATRIC" id="fig|1398.22.peg.1817"/>
<protein>
    <submittedName>
        <fullName evidence="1">Uncharacterized protein</fullName>
    </submittedName>
</protein>
<name>A0A133KS13_HEYCO</name>
<gene>
    <name evidence="1" type="ORF">HMPREF3213_01811</name>
</gene>
<dbReference type="AlphaFoldDB" id="A0A133KS13"/>
<proteinExistence type="predicted"/>
<reference evidence="2" key="1">
    <citation type="submission" date="2016-01" db="EMBL/GenBank/DDBJ databases">
        <authorList>
            <person name="Mitreva M."/>
            <person name="Pepin K.H."/>
            <person name="Mihindukulasuriya K.A."/>
            <person name="Fulton R."/>
            <person name="Fronick C."/>
            <person name="O'Laughlin M."/>
            <person name="Miner T."/>
            <person name="Herter B."/>
            <person name="Rosa B.A."/>
            <person name="Cordes M."/>
            <person name="Tomlinson C."/>
            <person name="Wollam A."/>
            <person name="Palsikar V.B."/>
            <person name="Mardis E.R."/>
            <person name="Wilson R.K."/>
        </authorList>
    </citation>
    <scope>NUCLEOTIDE SEQUENCE [LARGE SCALE GENOMIC DNA]</scope>
    <source>
        <strain evidence="2">GED7749B</strain>
    </source>
</reference>